<dbReference type="InterPro" id="IPR003593">
    <property type="entry name" value="AAA+_ATPase"/>
</dbReference>
<feature type="domain" description="ABC transporter" evidence="12">
    <location>
        <begin position="317"/>
        <end position="536"/>
    </location>
</feature>
<dbReference type="GO" id="GO:0005737">
    <property type="term" value="C:cytoplasm"/>
    <property type="evidence" value="ECO:0007669"/>
    <property type="project" value="UniProtKB-SubCell"/>
</dbReference>
<dbReference type="RefSeq" id="WP_090260587.1">
    <property type="nucleotide sequence ID" value="NZ_FNDS01000001.1"/>
</dbReference>
<dbReference type="SUPFAM" id="SSF52540">
    <property type="entry name" value="P-loop containing nucleoside triphosphate hydrolases"/>
    <property type="match status" value="2"/>
</dbReference>
<evidence type="ECO:0000256" key="8">
    <source>
        <dbReference type="ARBA" id="ARBA00023204"/>
    </source>
</evidence>
<evidence type="ECO:0000256" key="1">
    <source>
        <dbReference type="ARBA" id="ARBA00022490"/>
    </source>
</evidence>
<evidence type="ECO:0000256" key="3">
    <source>
        <dbReference type="ARBA" id="ARBA00022741"/>
    </source>
</evidence>
<feature type="binding site" evidence="11">
    <location>
        <begin position="36"/>
        <end position="43"/>
    </location>
    <ligand>
        <name>ATP</name>
        <dbReference type="ChEBI" id="CHEBI:30616"/>
        <label>1</label>
    </ligand>
</feature>
<dbReference type="InterPro" id="IPR032524">
    <property type="entry name" value="ABC_tran_C"/>
</dbReference>
<keyword evidence="6 11" id="KW-0067">ATP-binding</keyword>
<keyword evidence="14" id="KW-1185">Reference proteome</keyword>
<dbReference type="Gene3D" id="3.40.50.300">
    <property type="entry name" value="P-loop containing nucleotide triphosphate hydrolases"/>
    <property type="match status" value="2"/>
</dbReference>
<evidence type="ECO:0000256" key="4">
    <source>
        <dbReference type="ARBA" id="ARBA00022763"/>
    </source>
</evidence>
<comment type="similarity">
    <text evidence="10 11">Belongs to the ABC transporter superfamily. ABCF family. Uup subfamily.</text>
</comment>
<sequence length="635" mass="70593">MTLLKFTDVSLAFGTTPLLDKVSWQIERGERVCIIGRNGTGKSSMLKLVKGEQMPDDGDIWRAPSLKIGELPQELPVADERSVYDVVAEGLAGVGELLARYHHLSQHIETEDDLAQLARVQHELEARDGWRLQQLVENTLSRLQLPADKTLSELSGGWRRRVLLAQALVAEPDLLLLDEPTNHLDIGAIAWLEEALSGFQGAVLFITHDRAFLQAVANRILELDRGHLIDWKGDYASFLVHKEQQLAAEEAANALFDKRLAQEEVWIRQGIKARRTRNEGRVRALKAMRNERAERRERQGKASFQLETAEKSGKQVIVAEQIGFAHPGGTPLIRDFSLVLQRGDRIGLLGANGTGKTTLLKLLLGDLQPTSGSIKVGTRLEVAYFDQLRHQLEPEKTVIDNIAEGREFITIDGQNRHVLSYLGDFLFAPQRARTPVKALSGGERARLLLAKLFSKPANLLVLDEPTNDLDVETLELLEEVLLSFPGTVLMVSHDRAFLDNVVTSTLVFEGEGRVREFVGGYQDWLRQGGSPRLLGVGDEKVEKAVASEPVPAPAPAATEAPAAKKKLSYKLQRELEAIPGQIDALEAELAALQEETAAADFYQRPQEESRVALERLSSLQAELDRLIERWAELEE</sequence>
<feature type="binding site" evidence="11">
    <location>
        <begin position="350"/>
        <end position="357"/>
    </location>
    <ligand>
        <name>ATP</name>
        <dbReference type="ChEBI" id="CHEBI:30616"/>
        <label>2</label>
    </ligand>
</feature>
<dbReference type="GO" id="GO:0043022">
    <property type="term" value="F:ribosome binding"/>
    <property type="evidence" value="ECO:0007669"/>
    <property type="project" value="UniProtKB-UniRule"/>
</dbReference>
<dbReference type="InterPro" id="IPR037118">
    <property type="entry name" value="Val-tRNA_synth_C_sf"/>
</dbReference>
<dbReference type="SMART" id="SM00382">
    <property type="entry name" value="AAA"/>
    <property type="match status" value="2"/>
</dbReference>
<gene>
    <name evidence="11" type="primary">uup</name>
    <name evidence="13" type="ORF">SAMN05216272_101548</name>
</gene>
<dbReference type="Gene3D" id="1.10.287.380">
    <property type="entry name" value="Valyl-tRNA synthetase, C-terminal domain"/>
    <property type="match status" value="1"/>
</dbReference>
<keyword evidence="11" id="KW-0175">Coiled coil</keyword>
<evidence type="ECO:0000256" key="2">
    <source>
        <dbReference type="ARBA" id="ARBA00022737"/>
    </source>
</evidence>
<dbReference type="InterPro" id="IPR003439">
    <property type="entry name" value="ABC_transporter-like_ATP-bd"/>
</dbReference>
<keyword evidence="8 11" id="KW-0234">DNA repair</keyword>
<evidence type="ECO:0000313" key="13">
    <source>
        <dbReference type="EMBL" id="SDH43974.1"/>
    </source>
</evidence>
<keyword evidence="3 11" id="KW-0547">Nucleotide-binding</keyword>
<protein>
    <recommendedName>
        <fullName evidence="11">ATP-binding protein Uup</fullName>
        <ecNumber evidence="11">3.6.1.-</ecNumber>
    </recommendedName>
</protein>
<dbReference type="InterPro" id="IPR051309">
    <property type="entry name" value="ABCF_ATPase"/>
</dbReference>
<dbReference type="GO" id="GO:0003677">
    <property type="term" value="F:DNA binding"/>
    <property type="evidence" value="ECO:0007669"/>
    <property type="project" value="UniProtKB-UniRule"/>
</dbReference>
<proteinExistence type="inferred from homology"/>
<dbReference type="EMBL" id="FNDS01000001">
    <property type="protein sequence ID" value="SDH43974.1"/>
    <property type="molecule type" value="Genomic_DNA"/>
</dbReference>
<comment type="catalytic activity">
    <reaction evidence="9 11">
        <text>ATP + H2O = ADP + phosphate + H(+)</text>
        <dbReference type="Rhea" id="RHEA:13065"/>
        <dbReference type="ChEBI" id="CHEBI:15377"/>
        <dbReference type="ChEBI" id="CHEBI:15378"/>
        <dbReference type="ChEBI" id="CHEBI:30616"/>
        <dbReference type="ChEBI" id="CHEBI:43474"/>
        <dbReference type="ChEBI" id="CHEBI:456216"/>
    </reaction>
</comment>
<evidence type="ECO:0000313" key="14">
    <source>
        <dbReference type="Proteomes" id="UP000199636"/>
    </source>
</evidence>
<dbReference type="InterPro" id="IPR017871">
    <property type="entry name" value="ABC_transporter-like_CS"/>
</dbReference>
<dbReference type="Proteomes" id="UP000199636">
    <property type="component" value="Unassembled WGS sequence"/>
</dbReference>
<dbReference type="PROSITE" id="PS50893">
    <property type="entry name" value="ABC_TRANSPORTER_2"/>
    <property type="match status" value="2"/>
</dbReference>
<name>A0A1G8CEQ8_9PSED</name>
<dbReference type="HAMAP" id="MF_00848">
    <property type="entry name" value="Uup"/>
    <property type="match status" value="1"/>
</dbReference>
<accession>A0A1G8CEQ8</accession>
<dbReference type="GO" id="GO:0005524">
    <property type="term" value="F:ATP binding"/>
    <property type="evidence" value="ECO:0007669"/>
    <property type="project" value="UniProtKB-UniRule"/>
</dbReference>
<organism evidence="13 14">
    <name type="scientific">Pseudomonas panipatensis</name>
    <dbReference type="NCBI Taxonomy" id="428992"/>
    <lineage>
        <taxon>Bacteria</taxon>
        <taxon>Pseudomonadati</taxon>
        <taxon>Pseudomonadota</taxon>
        <taxon>Gammaproteobacteria</taxon>
        <taxon>Pseudomonadales</taxon>
        <taxon>Pseudomonadaceae</taxon>
        <taxon>Pseudomonas</taxon>
    </lineage>
</organism>
<reference evidence="14" key="1">
    <citation type="submission" date="2016-10" db="EMBL/GenBank/DDBJ databases">
        <authorList>
            <person name="Varghese N."/>
            <person name="Submissions S."/>
        </authorList>
    </citation>
    <scope>NUCLEOTIDE SEQUENCE [LARGE SCALE GENOMIC DNA]</scope>
    <source>
        <strain evidence="14">CCM 7469</strain>
    </source>
</reference>
<dbReference type="CDD" id="cd03221">
    <property type="entry name" value="ABCF_EF-3"/>
    <property type="match status" value="1"/>
</dbReference>
<dbReference type="FunFam" id="3.40.50.300:FF:000309">
    <property type="entry name" value="ABC transporter ATP-binding protein"/>
    <property type="match status" value="1"/>
</dbReference>
<evidence type="ECO:0000256" key="9">
    <source>
        <dbReference type="ARBA" id="ARBA00049360"/>
    </source>
</evidence>
<dbReference type="Pfam" id="PF12848">
    <property type="entry name" value="ABC_tran_Xtn"/>
    <property type="match status" value="1"/>
</dbReference>
<dbReference type="STRING" id="428992.SAMN05216272_101548"/>
<evidence type="ECO:0000256" key="11">
    <source>
        <dbReference type="HAMAP-Rule" id="MF_00848"/>
    </source>
</evidence>
<comment type="subcellular location">
    <subcellularLocation>
        <location evidence="11">Cytoplasm</location>
    </subcellularLocation>
    <text evidence="11">Associates with ribosomes.</text>
</comment>
<keyword evidence="1 11" id="KW-0963">Cytoplasm</keyword>
<keyword evidence="5 11" id="KW-0378">Hydrolase</keyword>
<evidence type="ECO:0000256" key="7">
    <source>
        <dbReference type="ARBA" id="ARBA00023125"/>
    </source>
</evidence>
<dbReference type="PANTHER" id="PTHR42855">
    <property type="entry name" value="ABC TRANSPORTER ATP-BINDING SUBUNIT"/>
    <property type="match status" value="1"/>
</dbReference>
<comment type="function">
    <text evidence="11">Probably plays a role in ribosome assembly or function. May be involved in resolution of branched DNA intermediates that result from template switching in postreplication gaps. Binds DNA and has ATPase activity.</text>
</comment>
<evidence type="ECO:0000256" key="10">
    <source>
        <dbReference type="ARBA" id="ARBA00061478"/>
    </source>
</evidence>
<dbReference type="OrthoDB" id="9762051at2"/>
<dbReference type="PANTHER" id="PTHR42855:SF1">
    <property type="entry name" value="ABC TRANSPORTER DOMAIN-CONTAINING PROTEIN"/>
    <property type="match status" value="1"/>
</dbReference>
<dbReference type="GO" id="GO:0006281">
    <property type="term" value="P:DNA repair"/>
    <property type="evidence" value="ECO:0007669"/>
    <property type="project" value="UniProtKB-KW"/>
</dbReference>
<dbReference type="EC" id="3.6.1.-" evidence="11"/>
<dbReference type="GO" id="GO:0016887">
    <property type="term" value="F:ATP hydrolysis activity"/>
    <property type="evidence" value="ECO:0007669"/>
    <property type="project" value="UniProtKB-UniRule"/>
</dbReference>
<feature type="domain" description="ABC transporter" evidence="12">
    <location>
        <begin position="4"/>
        <end position="250"/>
    </location>
</feature>
<dbReference type="InterPro" id="IPR032781">
    <property type="entry name" value="ABC_tran_Xtn"/>
</dbReference>
<feature type="coiled-coil region" evidence="11">
    <location>
        <begin position="575"/>
        <end position="629"/>
    </location>
</feature>
<evidence type="ECO:0000259" key="12">
    <source>
        <dbReference type="PROSITE" id="PS50893"/>
    </source>
</evidence>
<keyword evidence="4 11" id="KW-0227">DNA damage</keyword>
<dbReference type="InterPro" id="IPR027417">
    <property type="entry name" value="P-loop_NTPase"/>
</dbReference>
<dbReference type="FunFam" id="3.40.50.300:FF:000011">
    <property type="entry name" value="Putative ABC transporter ATP-binding component"/>
    <property type="match status" value="1"/>
</dbReference>
<keyword evidence="7 11" id="KW-0238">DNA-binding</keyword>
<evidence type="ECO:0000256" key="6">
    <source>
        <dbReference type="ARBA" id="ARBA00022840"/>
    </source>
</evidence>
<dbReference type="InterPro" id="IPR043686">
    <property type="entry name" value="Uup"/>
</dbReference>
<dbReference type="PROSITE" id="PS00211">
    <property type="entry name" value="ABC_TRANSPORTER_1"/>
    <property type="match status" value="2"/>
</dbReference>
<dbReference type="Pfam" id="PF00005">
    <property type="entry name" value="ABC_tran"/>
    <property type="match status" value="2"/>
</dbReference>
<keyword evidence="2 11" id="KW-0677">Repeat</keyword>
<dbReference type="Pfam" id="PF16326">
    <property type="entry name" value="ABC_tran_CTD"/>
    <property type="match status" value="1"/>
</dbReference>
<dbReference type="AlphaFoldDB" id="A0A1G8CEQ8"/>
<evidence type="ECO:0000256" key="5">
    <source>
        <dbReference type="ARBA" id="ARBA00022801"/>
    </source>
</evidence>